<dbReference type="NCBIfam" id="NF033085">
    <property type="entry name" value="bla_class_C"/>
    <property type="match status" value="1"/>
</dbReference>
<dbReference type="Gene3D" id="3.40.710.10">
    <property type="entry name" value="DD-peptidase/beta-lactamase superfamily"/>
    <property type="match status" value="1"/>
</dbReference>
<dbReference type="EMBL" id="CABPSG010000016">
    <property type="protein sequence ID" value="VVE37455.1"/>
    <property type="molecule type" value="Genomic_DNA"/>
</dbReference>
<dbReference type="InterPro" id="IPR001466">
    <property type="entry name" value="Beta-lactam-related"/>
</dbReference>
<evidence type="ECO:0000256" key="4">
    <source>
        <dbReference type="ARBA" id="ARBA00022801"/>
    </source>
</evidence>
<dbReference type="PROSITE" id="PS00336">
    <property type="entry name" value="BETA_LACTAMASE_C"/>
    <property type="match status" value="1"/>
</dbReference>
<evidence type="ECO:0000256" key="6">
    <source>
        <dbReference type="RuleBase" id="RU361140"/>
    </source>
</evidence>
<evidence type="ECO:0000256" key="5">
    <source>
        <dbReference type="ARBA" id="ARBA00023251"/>
    </source>
</evidence>
<keyword evidence="7" id="KW-0732">Signal</keyword>
<protein>
    <recommendedName>
        <fullName evidence="3 6">Beta-lactamase</fullName>
        <ecNumber evidence="3 6">3.5.2.6</ecNumber>
    </recommendedName>
</protein>
<keyword evidence="5 6" id="KW-0046">Antibiotic resistance</keyword>
<comment type="catalytic activity">
    <reaction evidence="1 6">
        <text>a beta-lactam + H2O = a substituted beta-amino acid</text>
        <dbReference type="Rhea" id="RHEA:20401"/>
        <dbReference type="ChEBI" id="CHEBI:15377"/>
        <dbReference type="ChEBI" id="CHEBI:35627"/>
        <dbReference type="ChEBI" id="CHEBI:140347"/>
        <dbReference type="EC" id="3.5.2.6"/>
    </reaction>
</comment>
<comment type="caution">
    <text evidence="9">The sequence shown here is derived from an EMBL/GenBank/DDBJ whole genome shotgun (WGS) entry which is preliminary data.</text>
</comment>
<feature type="domain" description="Beta-lactamase-related" evidence="8">
    <location>
        <begin position="49"/>
        <end position="392"/>
    </location>
</feature>
<dbReference type="SUPFAM" id="SSF56601">
    <property type="entry name" value="beta-lactamase/transpeptidase-like"/>
    <property type="match status" value="1"/>
</dbReference>
<dbReference type="EC" id="3.5.2.6" evidence="3 6"/>
<feature type="chain" id="PRO_5045189861" description="Beta-lactamase" evidence="7">
    <location>
        <begin position="30"/>
        <end position="408"/>
    </location>
</feature>
<evidence type="ECO:0000313" key="9">
    <source>
        <dbReference type="EMBL" id="VVE37455.1"/>
    </source>
</evidence>
<dbReference type="Proteomes" id="UP000405357">
    <property type="component" value="Unassembled WGS sequence"/>
</dbReference>
<evidence type="ECO:0000256" key="2">
    <source>
        <dbReference type="ARBA" id="ARBA00007840"/>
    </source>
</evidence>
<dbReference type="InterPro" id="IPR058136">
    <property type="entry name" value="AmpC"/>
</dbReference>
<feature type="signal peptide" evidence="7">
    <location>
        <begin position="1"/>
        <end position="29"/>
    </location>
</feature>
<evidence type="ECO:0000256" key="3">
    <source>
        <dbReference type="ARBA" id="ARBA00012865"/>
    </source>
</evidence>
<dbReference type="Pfam" id="PF00144">
    <property type="entry name" value="Beta-lactamase"/>
    <property type="match status" value="1"/>
</dbReference>
<sequence>MTKPYLTVFAALAATAAITWMTFSARSYAAEPQAQVQTNPRQDEIKSLVDRTITPLMARQDIPGMAVGIVFDGHAYVFNYGVADKKANTPVTADTLFELGSVSKTFTATLTAYAQSVGALSLTDKTSRFVPELAGTPFGDVKLVNLGTHTTGGMPLQVPDNVHSTHDILQYLKSWKPAKPTGTVRTYSNVSIGALGWITARAMHGDFATLVTEHVFKPLDMQHTYLRVPKDQQANYAWGYGKDGKPIRVSPGVFDQEAYGVKTTASDLLRFVRANLGQPVQDDRLRQAINATHTGYFFDKPITQDLIWEQYPYPVSIDALLDGNSARMAYEPTAVRELAPPMAPTPVAWINKTGSTNGFGAYVALVPSKQMGIVLLANKNYAMDERIRAAHDILTTLDGGAHASPAGK</sequence>
<dbReference type="InterPro" id="IPR012338">
    <property type="entry name" value="Beta-lactam/transpept-like"/>
</dbReference>
<dbReference type="InterPro" id="IPR050491">
    <property type="entry name" value="AmpC-like"/>
</dbReference>
<dbReference type="RefSeq" id="WP_150553171.1">
    <property type="nucleotide sequence ID" value="NZ_CABPSG010000016.1"/>
</dbReference>
<dbReference type="InterPro" id="IPR001586">
    <property type="entry name" value="Beta-lactam_class-C_AS"/>
</dbReference>
<dbReference type="GO" id="GO:0008800">
    <property type="term" value="F:beta-lactamase activity"/>
    <property type="evidence" value="ECO:0007669"/>
    <property type="project" value="UniProtKB-EC"/>
</dbReference>
<dbReference type="PANTHER" id="PTHR46825">
    <property type="entry name" value="D-ALANYL-D-ALANINE-CARBOXYPEPTIDASE/ENDOPEPTIDASE AMPH"/>
    <property type="match status" value="1"/>
</dbReference>
<keyword evidence="10" id="KW-1185">Reference proteome</keyword>
<evidence type="ECO:0000313" key="10">
    <source>
        <dbReference type="Proteomes" id="UP000405357"/>
    </source>
</evidence>
<keyword evidence="4 6" id="KW-0378">Hydrolase</keyword>
<dbReference type="PANTHER" id="PTHR46825:SF8">
    <property type="entry name" value="BETA-LACTAMASE-RELATED"/>
    <property type="match status" value="1"/>
</dbReference>
<accession>A0ABY6WA33</accession>
<reference evidence="9 10" key="1">
    <citation type="submission" date="2019-08" db="EMBL/GenBank/DDBJ databases">
        <authorList>
            <person name="Peeters C."/>
        </authorList>
    </citation>
    <scope>NUCLEOTIDE SEQUENCE [LARGE SCALE GENOMIC DNA]</scope>
    <source>
        <strain evidence="9 10">LMG 31014</strain>
    </source>
</reference>
<evidence type="ECO:0000256" key="7">
    <source>
        <dbReference type="SAM" id="SignalP"/>
    </source>
</evidence>
<dbReference type="NCBIfam" id="NF045671">
    <property type="entry name" value="blaPNC"/>
    <property type="match status" value="1"/>
</dbReference>
<evidence type="ECO:0000259" key="8">
    <source>
        <dbReference type="Pfam" id="PF00144"/>
    </source>
</evidence>
<organism evidence="9 10">
    <name type="scientific">Pandoraea soli</name>
    <dbReference type="NCBI Taxonomy" id="2508293"/>
    <lineage>
        <taxon>Bacteria</taxon>
        <taxon>Pseudomonadati</taxon>
        <taxon>Pseudomonadota</taxon>
        <taxon>Betaproteobacteria</taxon>
        <taxon>Burkholderiales</taxon>
        <taxon>Burkholderiaceae</taxon>
        <taxon>Pandoraea</taxon>
    </lineage>
</organism>
<evidence type="ECO:0000256" key="1">
    <source>
        <dbReference type="ARBA" id="ARBA00001526"/>
    </source>
</evidence>
<proteinExistence type="inferred from homology"/>
<comment type="similarity">
    <text evidence="2 6">Belongs to the class-C beta-lactamase family.</text>
</comment>
<gene>
    <name evidence="9" type="primary">ampC</name>
    <name evidence="9" type="ORF">PSO31014_03958</name>
</gene>
<name>A0ABY6WA33_9BURK</name>